<gene>
    <name evidence="1" type="ORF">GCM10022277_35610</name>
</gene>
<organism evidence="1 2">
    <name type="scientific">Litoribacillus peritrichatus</name>
    <dbReference type="NCBI Taxonomy" id="718191"/>
    <lineage>
        <taxon>Bacteria</taxon>
        <taxon>Pseudomonadati</taxon>
        <taxon>Pseudomonadota</taxon>
        <taxon>Gammaproteobacteria</taxon>
        <taxon>Oceanospirillales</taxon>
        <taxon>Oceanospirillaceae</taxon>
        <taxon>Litoribacillus</taxon>
    </lineage>
</organism>
<dbReference type="Proteomes" id="UP001501565">
    <property type="component" value="Unassembled WGS sequence"/>
</dbReference>
<dbReference type="EMBL" id="BAABBN010000012">
    <property type="protein sequence ID" value="GAA3936015.1"/>
    <property type="molecule type" value="Genomic_DNA"/>
</dbReference>
<sequence length="97" mass="11156">MDIFITGEIMSISLINSEVEFDLDVNHGNEQRLRIIEALEAEIAHFTLAMDAIQTLPSSKDESMPEAFNAYTNLIESYRHMISVREEIIKNLKRKNT</sequence>
<keyword evidence="2" id="KW-1185">Reference proteome</keyword>
<protein>
    <recommendedName>
        <fullName evidence="3">DUF2524 family protein</fullName>
    </recommendedName>
</protein>
<accession>A0ABP7N3K6</accession>
<evidence type="ECO:0000313" key="2">
    <source>
        <dbReference type="Proteomes" id="UP001501565"/>
    </source>
</evidence>
<name>A0ABP7N3K6_9GAMM</name>
<comment type="caution">
    <text evidence="1">The sequence shown here is derived from an EMBL/GenBank/DDBJ whole genome shotgun (WGS) entry which is preliminary data.</text>
</comment>
<evidence type="ECO:0008006" key="3">
    <source>
        <dbReference type="Google" id="ProtNLM"/>
    </source>
</evidence>
<evidence type="ECO:0000313" key="1">
    <source>
        <dbReference type="EMBL" id="GAA3936015.1"/>
    </source>
</evidence>
<proteinExistence type="predicted"/>
<reference evidence="2" key="1">
    <citation type="journal article" date="2019" name="Int. J. Syst. Evol. Microbiol.">
        <title>The Global Catalogue of Microorganisms (GCM) 10K type strain sequencing project: providing services to taxonomists for standard genome sequencing and annotation.</title>
        <authorList>
            <consortium name="The Broad Institute Genomics Platform"/>
            <consortium name="The Broad Institute Genome Sequencing Center for Infectious Disease"/>
            <person name="Wu L."/>
            <person name="Ma J."/>
        </authorList>
    </citation>
    <scope>NUCLEOTIDE SEQUENCE [LARGE SCALE GENOMIC DNA]</scope>
    <source>
        <strain evidence="2">JCM 17551</strain>
    </source>
</reference>